<name>A0A212JS82_9FIRM</name>
<keyword evidence="1" id="KW-0812">Transmembrane</keyword>
<feature type="transmembrane region" description="Helical" evidence="1">
    <location>
        <begin position="230"/>
        <end position="250"/>
    </location>
</feature>
<evidence type="ECO:0008006" key="3">
    <source>
        <dbReference type="Google" id="ProtNLM"/>
    </source>
</evidence>
<organism evidence="2">
    <name type="scientific">uncultured Eubacteriales bacterium</name>
    <dbReference type="NCBI Taxonomy" id="172733"/>
    <lineage>
        <taxon>Bacteria</taxon>
        <taxon>Bacillati</taxon>
        <taxon>Bacillota</taxon>
        <taxon>Clostridia</taxon>
        <taxon>Eubacteriales</taxon>
        <taxon>environmental samples</taxon>
    </lineage>
</organism>
<feature type="transmembrane region" description="Helical" evidence="1">
    <location>
        <begin position="98"/>
        <end position="119"/>
    </location>
</feature>
<feature type="transmembrane region" description="Helical" evidence="1">
    <location>
        <begin position="169"/>
        <end position="191"/>
    </location>
</feature>
<sequence>MLNYLKAELFKGARWRAALPMALLLGSLVALLLLLTWATSTNWQLIDSVTFLLDMLILGFFLLILPASAVFSEQYKHKTLKNEVCFGIPRVRVYLGKLLASVVMAAILCAWMMLLWLGLSAALFQAAPREELARAAAKLGLGLLTALPLWLGALGLFHALQFTLKSTTLVYVLYLGYFIAVEPIVGLLGLLNEEKVGPVFFGICSLLSKCALSWPLEGLSVGLGLKRLAWAWPLGLGWLAVTTAVGLALFRRQDIQ</sequence>
<dbReference type="EMBL" id="FLUN01000001">
    <property type="protein sequence ID" value="SBW02282.1"/>
    <property type="molecule type" value="Genomic_DNA"/>
</dbReference>
<feature type="transmembrane region" description="Helical" evidence="1">
    <location>
        <begin position="139"/>
        <end position="157"/>
    </location>
</feature>
<protein>
    <recommendedName>
        <fullName evidence="3">ABC-2 family transporter protein</fullName>
    </recommendedName>
</protein>
<gene>
    <name evidence="2" type="ORF">KL86CLO1_11622</name>
</gene>
<dbReference type="AlphaFoldDB" id="A0A212JS82"/>
<evidence type="ECO:0000256" key="1">
    <source>
        <dbReference type="SAM" id="Phobius"/>
    </source>
</evidence>
<accession>A0A212JS82</accession>
<feature type="transmembrane region" description="Helical" evidence="1">
    <location>
        <begin position="48"/>
        <end position="71"/>
    </location>
</feature>
<evidence type="ECO:0000313" key="2">
    <source>
        <dbReference type="EMBL" id="SBW02282.1"/>
    </source>
</evidence>
<proteinExistence type="predicted"/>
<reference evidence="2" key="1">
    <citation type="submission" date="2016-04" db="EMBL/GenBank/DDBJ databases">
        <authorList>
            <person name="Evans L.H."/>
            <person name="Alamgir A."/>
            <person name="Owens N."/>
            <person name="Weber N.D."/>
            <person name="Virtaneva K."/>
            <person name="Barbian K."/>
            <person name="Babar A."/>
            <person name="Rosenke K."/>
        </authorList>
    </citation>
    <scope>NUCLEOTIDE SEQUENCE</scope>
    <source>
        <strain evidence="2">86</strain>
    </source>
</reference>
<keyword evidence="1" id="KW-0472">Membrane</keyword>
<keyword evidence="1" id="KW-1133">Transmembrane helix</keyword>